<protein>
    <submittedName>
        <fullName evidence="1">Uncharacterized protein</fullName>
    </submittedName>
</protein>
<accession>A0A923L5P2</accession>
<name>A0A923L5P2_9BACI</name>
<evidence type="ECO:0000313" key="1">
    <source>
        <dbReference type="EMBL" id="MBC5636850.1"/>
    </source>
</evidence>
<gene>
    <name evidence="1" type="ORF">H8S33_08480</name>
</gene>
<comment type="caution">
    <text evidence="1">The sequence shown here is derived from an EMBL/GenBank/DDBJ whole genome shotgun (WGS) entry which is preliminary data.</text>
</comment>
<keyword evidence="2" id="KW-1185">Reference proteome</keyword>
<dbReference type="RefSeq" id="WP_186869565.1">
    <property type="nucleotide sequence ID" value="NZ_JACOOL010000005.1"/>
</dbReference>
<dbReference type="Proteomes" id="UP000637359">
    <property type="component" value="Unassembled WGS sequence"/>
</dbReference>
<organism evidence="1 2">
    <name type="scientific">Ornithinibacillus hominis</name>
    <dbReference type="NCBI Taxonomy" id="2763055"/>
    <lineage>
        <taxon>Bacteria</taxon>
        <taxon>Bacillati</taxon>
        <taxon>Bacillota</taxon>
        <taxon>Bacilli</taxon>
        <taxon>Bacillales</taxon>
        <taxon>Bacillaceae</taxon>
        <taxon>Ornithinibacillus</taxon>
    </lineage>
</organism>
<evidence type="ECO:0000313" key="2">
    <source>
        <dbReference type="Proteomes" id="UP000637359"/>
    </source>
</evidence>
<dbReference type="EMBL" id="JACOOL010000005">
    <property type="protein sequence ID" value="MBC5636850.1"/>
    <property type="molecule type" value="Genomic_DNA"/>
</dbReference>
<proteinExistence type="predicted"/>
<dbReference type="AlphaFoldDB" id="A0A923L5P2"/>
<reference evidence="1" key="1">
    <citation type="submission" date="2020-08" db="EMBL/GenBank/DDBJ databases">
        <title>Genome public.</title>
        <authorList>
            <person name="Liu C."/>
            <person name="Sun Q."/>
        </authorList>
    </citation>
    <scope>NUCLEOTIDE SEQUENCE</scope>
    <source>
        <strain evidence="1">BX22</strain>
    </source>
</reference>
<sequence>MSTFTNEELKRIIKGNPVGEFHPYNLEEYDHEAVNDYIASVVGSISAIKNLAIEANFDSYGSGYASYVDVFCYKKDGSSSEQKDYELWIDGIRVYINRLAPVAIFGESEITKHRNGGSSDFISNHSVGSLPPGDWEDEISEIKRVLEKFHFTILDKTYLNEPLPFQTKIPTILADPPYKLFDALFYWED</sequence>